<proteinExistence type="predicted"/>
<dbReference type="GO" id="GO:0050664">
    <property type="term" value="F:oxidoreductase activity, acting on NAD(P)H, oxygen as acceptor"/>
    <property type="evidence" value="ECO:0007669"/>
    <property type="project" value="InterPro"/>
</dbReference>
<dbReference type="STRING" id="52838.A0A4S8K666"/>
<accession>A0A4S8K666</accession>
<dbReference type="Proteomes" id="UP000317650">
    <property type="component" value="Chromosome 8"/>
</dbReference>
<feature type="compositionally biased region" description="Low complexity" evidence="1">
    <location>
        <begin position="132"/>
        <end position="156"/>
    </location>
</feature>
<name>A0A4S8K666_MUSBA</name>
<dbReference type="EMBL" id="PYDT01000002">
    <property type="protein sequence ID" value="THU70348.1"/>
    <property type="molecule type" value="Genomic_DNA"/>
</dbReference>
<feature type="domain" description="NADPH oxidase Respiratory burst" evidence="2">
    <location>
        <begin position="165"/>
        <end position="237"/>
    </location>
</feature>
<protein>
    <recommendedName>
        <fullName evidence="2">NADPH oxidase Respiratory burst domain-containing protein</fullName>
    </recommendedName>
</protein>
<comment type="caution">
    <text evidence="3">The sequence shown here is derived from an EMBL/GenBank/DDBJ whole genome shotgun (WGS) entry which is preliminary data.</text>
</comment>
<reference evidence="3 4" key="1">
    <citation type="journal article" date="2019" name="Nat. Plants">
        <title>Genome sequencing of Musa balbisiana reveals subgenome evolution and function divergence in polyploid bananas.</title>
        <authorList>
            <person name="Yao X."/>
        </authorList>
    </citation>
    <scope>NUCLEOTIDE SEQUENCE [LARGE SCALE GENOMIC DNA]</scope>
    <source>
        <strain evidence="4">cv. DH-PKW</strain>
        <tissue evidence="3">Leaves</tissue>
    </source>
</reference>
<organism evidence="3 4">
    <name type="scientific">Musa balbisiana</name>
    <name type="common">Banana</name>
    <dbReference type="NCBI Taxonomy" id="52838"/>
    <lineage>
        <taxon>Eukaryota</taxon>
        <taxon>Viridiplantae</taxon>
        <taxon>Streptophyta</taxon>
        <taxon>Embryophyta</taxon>
        <taxon>Tracheophyta</taxon>
        <taxon>Spermatophyta</taxon>
        <taxon>Magnoliopsida</taxon>
        <taxon>Liliopsida</taxon>
        <taxon>Zingiberales</taxon>
        <taxon>Musaceae</taxon>
        <taxon>Musa</taxon>
    </lineage>
</organism>
<evidence type="ECO:0000313" key="3">
    <source>
        <dbReference type="EMBL" id="THU70348.1"/>
    </source>
</evidence>
<dbReference type="InterPro" id="IPR013623">
    <property type="entry name" value="NADPH_Ox"/>
</dbReference>
<dbReference type="AlphaFoldDB" id="A0A4S8K666"/>
<dbReference type="Pfam" id="PF08414">
    <property type="entry name" value="NADPH_Ox"/>
    <property type="match status" value="1"/>
</dbReference>
<feature type="region of interest" description="Disordered" evidence="1">
    <location>
        <begin position="132"/>
        <end position="158"/>
    </location>
</feature>
<gene>
    <name evidence="3" type="ORF">C4D60_Mb08t24040</name>
</gene>
<evidence type="ECO:0000256" key="1">
    <source>
        <dbReference type="SAM" id="MobiDB-lite"/>
    </source>
</evidence>
<dbReference type="GO" id="GO:0004601">
    <property type="term" value="F:peroxidase activity"/>
    <property type="evidence" value="ECO:0007669"/>
    <property type="project" value="InterPro"/>
</dbReference>
<evidence type="ECO:0000313" key="4">
    <source>
        <dbReference type="Proteomes" id="UP000317650"/>
    </source>
</evidence>
<keyword evidence="4" id="KW-1185">Reference proteome</keyword>
<dbReference type="Gene3D" id="1.10.238.10">
    <property type="entry name" value="EF-hand"/>
    <property type="match status" value="1"/>
</dbReference>
<evidence type="ECO:0000259" key="2">
    <source>
        <dbReference type="Pfam" id="PF08414"/>
    </source>
</evidence>
<sequence length="250" mass="26592">MVRTPPSGCGGVRKSRHRRIADILAEDEDSSDESVFHGYGYGGRRGGGGGMLPVFLNDQSDLVEVMLELDEESMVVRSVTPTSAAAAAAAAAAGRESSASLSRSSSTASRIRRKFSWLLSPTPRRTLAEMLAAEESASASGSGPLPGPATATAMSSRDARRIRARLERTRSGAQRALKGLRFISRTTTATANSAELWGRVEDRFAVLAKDGLLSREDFGECIGPSLSLSHTLFSSLLFESGSNNPQVDDR</sequence>